<dbReference type="InterPro" id="IPR052895">
    <property type="entry name" value="HetReg/Transcr_Mod"/>
</dbReference>
<gene>
    <name evidence="2" type="ORF">H2200_008853</name>
</gene>
<evidence type="ECO:0000259" key="1">
    <source>
        <dbReference type="Pfam" id="PF06985"/>
    </source>
</evidence>
<name>A0AA38X4W0_9EURO</name>
<comment type="caution">
    <text evidence="2">The sequence shown here is derived from an EMBL/GenBank/DDBJ whole genome shotgun (WGS) entry which is preliminary data.</text>
</comment>
<evidence type="ECO:0000313" key="2">
    <source>
        <dbReference type="EMBL" id="KAJ9606843.1"/>
    </source>
</evidence>
<organism evidence="2 3">
    <name type="scientific">Cladophialophora chaetospira</name>
    <dbReference type="NCBI Taxonomy" id="386627"/>
    <lineage>
        <taxon>Eukaryota</taxon>
        <taxon>Fungi</taxon>
        <taxon>Dikarya</taxon>
        <taxon>Ascomycota</taxon>
        <taxon>Pezizomycotina</taxon>
        <taxon>Eurotiomycetes</taxon>
        <taxon>Chaetothyriomycetidae</taxon>
        <taxon>Chaetothyriales</taxon>
        <taxon>Herpotrichiellaceae</taxon>
        <taxon>Cladophialophora</taxon>
    </lineage>
</organism>
<dbReference type="InterPro" id="IPR010730">
    <property type="entry name" value="HET"/>
</dbReference>
<dbReference type="Proteomes" id="UP001172673">
    <property type="component" value="Unassembled WGS sequence"/>
</dbReference>
<accession>A0AA38X4W0</accession>
<dbReference type="Pfam" id="PF26639">
    <property type="entry name" value="Het-6_barrel"/>
    <property type="match status" value="1"/>
</dbReference>
<reference evidence="2" key="1">
    <citation type="submission" date="2022-10" db="EMBL/GenBank/DDBJ databases">
        <title>Culturing micro-colonial fungi from biological soil crusts in the Mojave desert and describing Neophaeococcomyces mojavensis, and introducing the new genera and species Taxawa tesnikishii.</title>
        <authorList>
            <person name="Kurbessoian T."/>
            <person name="Stajich J.E."/>
        </authorList>
    </citation>
    <scope>NUCLEOTIDE SEQUENCE</scope>
    <source>
        <strain evidence="2">TK_41</strain>
    </source>
</reference>
<protein>
    <recommendedName>
        <fullName evidence="1">Heterokaryon incompatibility domain-containing protein</fullName>
    </recommendedName>
</protein>
<sequence length="614" mass="69490">MTSKANTAPIRSHRDEFQYRDIDLSTNEFRLIRLLSQKPKSVGSSLSIECELIHADLDHSPPYKALSYTWGDAKDGSRSISIDSKSFDVRNNLWHALIRLHSEVTVSQLLWVDAICINQANIKERNHQVSNMRSIFEKATQVIIWLGTESNDSNLAFGLLKDLHQCRLSDQALESRLQHPDVERGLKAVAALFVRPYWLRIWIVQEVTLAQNPVVYCGNDTITAAALNEVQQELFNLNSTTIKVISAMFGRDALERHAITHQGPRSIYISRNAFLSKRLSLFGGLEYHSPKSSTDPRDKVYGLLGLADIQATKAMKVDYSKTIAQVYTDFASYEITTSRRLRLLTYVENKPAKLNGLPSWVPDWSMKDRGHCFLENVFRPNDHFSAAGDTEAECIASPSNGTLLVKGIDLGRVKRLGDRSTMRGFNDNGPEVVRTFHAWRKLLTEIPEHTTHRVQEAFARCLLIRSLRDAECHPNTLEETYRALLGNIASLSTRLCPEISLDPLLQEFMKYKFSNNPDEHEAWAPAWIPICAAYTWDRRFFTTSTHAMGLGPEGMAENDVICVPLGGTVPLILHPQNDGSFRMVGSAYVDRLMHGEALTLWKTGQHKLEQFLLR</sequence>
<dbReference type="Pfam" id="PF06985">
    <property type="entry name" value="HET"/>
    <property type="match status" value="1"/>
</dbReference>
<dbReference type="EMBL" id="JAPDRK010000013">
    <property type="protein sequence ID" value="KAJ9606843.1"/>
    <property type="molecule type" value="Genomic_DNA"/>
</dbReference>
<dbReference type="AlphaFoldDB" id="A0AA38X4W0"/>
<proteinExistence type="predicted"/>
<evidence type="ECO:0000313" key="3">
    <source>
        <dbReference type="Proteomes" id="UP001172673"/>
    </source>
</evidence>
<feature type="domain" description="Heterokaryon incompatibility" evidence="1">
    <location>
        <begin position="63"/>
        <end position="206"/>
    </location>
</feature>
<dbReference type="PANTHER" id="PTHR24148">
    <property type="entry name" value="ANKYRIN REPEAT DOMAIN-CONTAINING PROTEIN 39 HOMOLOG-RELATED"/>
    <property type="match status" value="1"/>
</dbReference>
<dbReference type="PANTHER" id="PTHR24148:SF73">
    <property type="entry name" value="HET DOMAIN PROTEIN (AFU_ORTHOLOGUE AFUA_8G01020)"/>
    <property type="match status" value="1"/>
</dbReference>
<keyword evidence="3" id="KW-1185">Reference proteome</keyword>